<proteinExistence type="predicted"/>
<keyword evidence="2" id="KW-1185">Reference proteome</keyword>
<dbReference type="STRING" id="35622.SAMN04489764_3780"/>
<name>A0A1H1GSS2_9ACTN</name>
<dbReference type="Proteomes" id="UP000217103">
    <property type="component" value="Unassembled WGS sequence"/>
</dbReference>
<evidence type="ECO:0000313" key="1">
    <source>
        <dbReference type="EMBL" id="SDR15948.1"/>
    </source>
</evidence>
<reference evidence="1 2" key="1">
    <citation type="submission" date="2016-10" db="EMBL/GenBank/DDBJ databases">
        <authorList>
            <person name="de Groot N.N."/>
        </authorList>
    </citation>
    <scope>NUCLEOTIDE SEQUENCE [LARGE SCALE GENOMIC DNA]</scope>
    <source>
        <strain evidence="1 2">DSM 43794</strain>
    </source>
</reference>
<protein>
    <submittedName>
        <fullName evidence="1">Uncharacterized protein</fullName>
    </submittedName>
</protein>
<gene>
    <name evidence="1" type="ORF">SAMN04489764_3780</name>
</gene>
<accession>A0A1H1GSS2</accession>
<dbReference type="EMBL" id="FNKK01000002">
    <property type="protein sequence ID" value="SDR15948.1"/>
    <property type="molecule type" value="Genomic_DNA"/>
</dbReference>
<evidence type="ECO:0000313" key="2">
    <source>
        <dbReference type="Proteomes" id="UP000217103"/>
    </source>
</evidence>
<dbReference type="AlphaFoldDB" id="A0A1H1GSS2"/>
<sequence>MFTRCYAYFVTKAMHLQTYHATCDIVYTARVINTVSCSQMR</sequence>
<organism evidence="1 2">
    <name type="scientific">Thermostaphylospora chromogena</name>
    <dbReference type="NCBI Taxonomy" id="35622"/>
    <lineage>
        <taxon>Bacteria</taxon>
        <taxon>Bacillati</taxon>
        <taxon>Actinomycetota</taxon>
        <taxon>Actinomycetes</taxon>
        <taxon>Streptosporangiales</taxon>
        <taxon>Thermomonosporaceae</taxon>
        <taxon>Thermostaphylospora</taxon>
    </lineage>
</organism>